<evidence type="ECO:0000256" key="2">
    <source>
        <dbReference type="ARBA" id="ARBA00022475"/>
    </source>
</evidence>
<keyword evidence="5 6" id="KW-0472">Membrane</keyword>
<proteinExistence type="predicted"/>
<dbReference type="PANTHER" id="PTHR39087">
    <property type="entry name" value="UPF0104 MEMBRANE PROTEIN MJ1595"/>
    <property type="match status" value="1"/>
</dbReference>
<keyword evidence="8" id="KW-1185">Reference proteome</keyword>
<dbReference type="AlphaFoldDB" id="A0A411MI86"/>
<feature type="transmembrane region" description="Helical" evidence="6">
    <location>
        <begin position="239"/>
        <end position="264"/>
    </location>
</feature>
<protein>
    <submittedName>
        <fullName evidence="7">UPF0104 family protein</fullName>
    </submittedName>
</protein>
<evidence type="ECO:0000313" key="8">
    <source>
        <dbReference type="Proteomes" id="UP000291130"/>
    </source>
</evidence>
<dbReference type="RefSeq" id="WP_130264416.1">
    <property type="nucleotide sequence ID" value="NZ_CP035952.1"/>
</dbReference>
<dbReference type="Proteomes" id="UP000291130">
    <property type="component" value="Chromosome"/>
</dbReference>
<dbReference type="OrthoDB" id="5998304at2"/>
<keyword evidence="4 6" id="KW-1133">Transmembrane helix</keyword>
<comment type="subcellular location">
    <subcellularLocation>
        <location evidence="1">Cell membrane</location>
        <topology evidence="1">Multi-pass membrane protein</topology>
    </subcellularLocation>
</comment>
<dbReference type="PANTHER" id="PTHR39087:SF2">
    <property type="entry name" value="UPF0104 MEMBRANE PROTEIN MJ1595"/>
    <property type="match status" value="1"/>
</dbReference>
<dbReference type="KEGG" id="ptk:EXN22_12885"/>
<evidence type="ECO:0000256" key="3">
    <source>
        <dbReference type="ARBA" id="ARBA00022692"/>
    </source>
</evidence>
<dbReference type="Pfam" id="PF03706">
    <property type="entry name" value="LPG_synthase_TM"/>
    <property type="match status" value="1"/>
</dbReference>
<evidence type="ECO:0000256" key="4">
    <source>
        <dbReference type="ARBA" id="ARBA00022989"/>
    </source>
</evidence>
<reference evidence="7 8" key="1">
    <citation type="submission" date="2019-02" db="EMBL/GenBank/DDBJ databases">
        <title>Complete genome sequence of Pseudomonas sp. SNU WT1 isolated from rainbow trout.</title>
        <authorList>
            <person name="Oh W.T."/>
            <person name="Park S.C."/>
        </authorList>
    </citation>
    <scope>NUCLEOTIDE SEQUENCE [LARGE SCALE GENOMIC DNA]</scope>
    <source>
        <strain evidence="7 8">SNU WT1</strain>
    </source>
</reference>
<keyword evidence="2" id="KW-1003">Cell membrane</keyword>
<accession>A0A411MI86</accession>
<evidence type="ECO:0000256" key="6">
    <source>
        <dbReference type="SAM" id="Phobius"/>
    </source>
</evidence>
<keyword evidence="3 6" id="KW-0812">Transmembrane</keyword>
<gene>
    <name evidence="7" type="ORF">EXN22_12885</name>
</gene>
<evidence type="ECO:0000256" key="1">
    <source>
        <dbReference type="ARBA" id="ARBA00004651"/>
    </source>
</evidence>
<evidence type="ECO:0000256" key="5">
    <source>
        <dbReference type="ARBA" id="ARBA00023136"/>
    </source>
</evidence>
<organism evidence="7 8">
    <name type="scientific">Pseudomonas tructae</name>
    <dbReference type="NCBI Taxonomy" id="2518644"/>
    <lineage>
        <taxon>Bacteria</taxon>
        <taxon>Pseudomonadati</taxon>
        <taxon>Pseudomonadota</taxon>
        <taxon>Gammaproteobacteria</taxon>
        <taxon>Pseudomonadales</taxon>
        <taxon>Pseudomonadaceae</taxon>
        <taxon>Pseudomonas</taxon>
    </lineage>
</organism>
<dbReference type="InterPro" id="IPR022791">
    <property type="entry name" value="L-PG_synthase/AglD"/>
</dbReference>
<feature type="transmembrane region" description="Helical" evidence="6">
    <location>
        <begin position="85"/>
        <end position="108"/>
    </location>
</feature>
<feature type="transmembrane region" description="Helical" evidence="6">
    <location>
        <begin position="129"/>
        <end position="152"/>
    </location>
</feature>
<feature type="transmembrane region" description="Helical" evidence="6">
    <location>
        <begin position="276"/>
        <end position="302"/>
    </location>
</feature>
<feature type="transmembrane region" description="Helical" evidence="6">
    <location>
        <begin position="204"/>
        <end position="227"/>
    </location>
</feature>
<sequence>MSRHTTPWRRARQLLTLAFFVLVPVLLFTLLQNLDWQELRRALAAYRWSTLGLAFAISLCSFALFSSFDLLARHYTGHQLPARRVLPLAFVCYAFNLNLSAWVGGIALRYRLYSRQGLKVATITRILSLGLLTNWLGYFLLAGSVFICGLPRLPTGMEIGNSGLRLIGALLLLLAATYLLACAFSRRRTWRLHRHQITLPGIRLAALQALMGACNWSLMALVVFSLLPNGAGYPTVLAVLLISSIAGVVTHIPAGLGVLEAVFLTLLQGTYSKGTLLAALLGYRVLYFLLPLLVASLVYLVLERLASQRGAAARSGSGG</sequence>
<evidence type="ECO:0000313" key="7">
    <source>
        <dbReference type="EMBL" id="QBF26548.1"/>
    </source>
</evidence>
<dbReference type="GO" id="GO:0005886">
    <property type="term" value="C:plasma membrane"/>
    <property type="evidence" value="ECO:0007669"/>
    <property type="project" value="UniProtKB-SubCell"/>
</dbReference>
<dbReference type="EMBL" id="CP035952">
    <property type="protein sequence ID" value="QBF26548.1"/>
    <property type="molecule type" value="Genomic_DNA"/>
</dbReference>
<feature type="transmembrane region" description="Helical" evidence="6">
    <location>
        <begin position="43"/>
        <end position="65"/>
    </location>
</feature>
<feature type="transmembrane region" description="Helical" evidence="6">
    <location>
        <begin position="164"/>
        <end position="184"/>
    </location>
</feature>
<feature type="transmembrane region" description="Helical" evidence="6">
    <location>
        <begin position="12"/>
        <end position="31"/>
    </location>
</feature>
<name>A0A411MI86_9PSED</name>